<dbReference type="Pfam" id="PF03641">
    <property type="entry name" value="Lysine_decarbox"/>
    <property type="match status" value="1"/>
</dbReference>
<sequence length="325" mass="35385">MESQADAWPPLPSRVPLLWILASLPSIPPTPCPGDGRHWQWLNSLLHAHGFIPDFGPPTVAKMTIRRSQTARLLMQDGIRWRFPLPSSISASRTSTPSSNLNPNATSRKVKICVYCGSAKGNDPAHLQAARDLGRLMAENNISLVYGGGTVGLMGEVAKTIVSISGPAAVHGIIPEALVKWERDDTYSTETDSNGYHLPEENVYGKTTVVKDMHTRKKMMAQEVLESAPGSGFIALSGGFGTMEELLETATWNQLGIHDKGVCVLNINGFYDGLLQWLKKSVEEGFVKDANADILVTASDAKGAIEALRNYKVSEARYGLSWDNQ</sequence>
<evidence type="ECO:0000313" key="2">
    <source>
        <dbReference type="Proteomes" id="UP001444661"/>
    </source>
</evidence>
<protein>
    <submittedName>
        <fullName evidence="1">Uncharacterized protein</fullName>
    </submittedName>
</protein>
<dbReference type="EMBL" id="JAQQWK010000009">
    <property type="protein sequence ID" value="KAK8035326.1"/>
    <property type="molecule type" value="Genomic_DNA"/>
</dbReference>
<comment type="caution">
    <text evidence="1">The sequence shown here is derived from an EMBL/GenBank/DDBJ whole genome shotgun (WGS) entry which is preliminary data.</text>
</comment>
<accession>A0ABR1SLW4</accession>
<dbReference type="InterPro" id="IPR005269">
    <property type="entry name" value="LOG"/>
</dbReference>
<dbReference type="Gene3D" id="3.40.50.450">
    <property type="match status" value="1"/>
</dbReference>
<evidence type="ECO:0000313" key="1">
    <source>
        <dbReference type="EMBL" id="KAK8035326.1"/>
    </source>
</evidence>
<proteinExistence type="predicted"/>
<reference evidence="1 2" key="1">
    <citation type="submission" date="2023-01" db="EMBL/GenBank/DDBJ databases">
        <title>Analysis of 21 Apiospora genomes using comparative genomics revels a genus with tremendous synthesis potential of carbohydrate active enzymes and secondary metabolites.</title>
        <authorList>
            <person name="Sorensen T."/>
        </authorList>
    </citation>
    <scope>NUCLEOTIDE SEQUENCE [LARGE SCALE GENOMIC DNA]</scope>
    <source>
        <strain evidence="1 2">CBS 33761</strain>
    </source>
</reference>
<dbReference type="Proteomes" id="UP001444661">
    <property type="component" value="Unassembled WGS sequence"/>
</dbReference>
<keyword evidence="2" id="KW-1185">Reference proteome</keyword>
<organism evidence="1 2">
    <name type="scientific">Apiospora rasikravindrae</name>
    <dbReference type="NCBI Taxonomy" id="990691"/>
    <lineage>
        <taxon>Eukaryota</taxon>
        <taxon>Fungi</taxon>
        <taxon>Dikarya</taxon>
        <taxon>Ascomycota</taxon>
        <taxon>Pezizomycotina</taxon>
        <taxon>Sordariomycetes</taxon>
        <taxon>Xylariomycetidae</taxon>
        <taxon>Amphisphaeriales</taxon>
        <taxon>Apiosporaceae</taxon>
        <taxon>Apiospora</taxon>
    </lineage>
</organism>
<name>A0ABR1SLW4_9PEZI</name>
<dbReference type="PANTHER" id="PTHR31223">
    <property type="entry name" value="LOG FAMILY PROTEIN YJL055W"/>
    <property type="match status" value="1"/>
</dbReference>
<dbReference type="NCBIfam" id="TIGR00730">
    <property type="entry name" value="Rossman fold protein, TIGR00730 family"/>
    <property type="match status" value="1"/>
</dbReference>
<gene>
    <name evidence="1" type="ORF">PG993_010321</name>
</gene>
<dbReference type="PANTHER" id="PTHR31223:SF70">
    <property type="entry name" value="LOG FAMILY PROTEIN YJL055W"/>
    <property type="match status" value="1"/>
</dbReference>
<dbReference type="SUPFAM" id="SSF102405">
    <property type="entry name" value="MCP/YpsA-like"/>
    <property type="match status" value="1"/>
</dbReference>
<dbReference type="InterPro" id="IPR031100">
    <property type="entry name" value="LOG_fam"/>
</dbReference>